<organism evidence="2 3">
    <name type="scientific">Seminavis robusta</name>
    <dbReference type="NCBI Taxonomy" id="568900"/>
    <lineage>
        <taxon>Eukaryota</taxon>
        <taxon>Sar</taxon>
        <taxon>Stramenopiles</taxon>
        <taxon>Ochrophyta</taxon>
        <taxon>Bacillariophyta</taxon>
        <taxon>Bacillariophyceae</taxon>
        <taxon>Bacillariophycidae</taxon>
        <taxon>Naviculales</taxon>
        <taxon>Naviculaceae</taxon>
        <taxon>Seminavis</taxon>
    </lineage>
</organism>
<feature type="chain" id="PRO_5040467034" evidence="1">
    <location>
        <begin position="19"/>
        <end position="168"/>
    </location>
</feature>
<keyword evidence="1" id="KW-0732">Signal</keyword>
<reference evidence="2" key="1">
    <citation type="submission" date="2020-06" db="EMBL/GenBank/DDBJ databases">
        <authorList>
            <consortium name="Plant Systems Biology data submission"/>
        </authorList>
    </citation>
    <scope>NUCLEOTIDE SEQUENCE</scope>
    <source>
        <strain evidence="2">D6</strain>
    </source>
</reference>
<accession>A0A9N8EN79</accession>
<gene>
    <name evidence="2" type="ORF">SEMRO_1301_G260790.1</name>
</gene>
<proteinExistence type="predicted"/>
<dbReference type="AlphaFoldDB" id="A0A9N8EN79"/>
<dbReference type="Proteomes" id="UP001153069">
    <property type="component" value="Unassembled WGS sequence"/>
</dbReference>
<evidence type="ECO:0000313" key="2">
    <source>
        <dbReference type="EMBL" id="CAB9522421.1"/>
    </source>
</evidence>
<protein>
    <submittedName>
        <fullName evidence="2">Uncharacterized protein</fullName>
    </submittedName>
</protein>
<evidence type="ECO:0000313" key="3">
    <source>
        <dbReference type="Proteomes" id="UP001153069"/>
    </source>
</evidence>
<dbReference type="EMBL" id="CAICTM010001299">
    <property type="protein sequence ID" value="CAB9522421.1"/>
    <property type="molecule type" value="Genomic_DNA"/>
</dbReference>
<evidence type="ECO:0000256" key="1">
    <source>
        <dbReference type="SAM" id="SignalP"/>
    </source>
</evidence>
<name>A0A9N8EN79_9STRA</name>
<keyword evidence="3" id="KW-1185">Reference proteome</keyword>
<sequence length="168" mass="18299">MLTTLLLLLAVVFGVVEGAQYRAILNYKQVANPDCSNLGGLIESDISKPALSAAGITLDNSVQWQNRNGNGRRLRGTTDSSSRSLSAWEDLADAKKTAEAEAIKILSGNALFGACLETGSDLDVEFTIQRDNNGQNNGSYDRNARELCDCHCIQLLCNTNHYYCQFTC</sequence>
<feature type="signal peptide" evidence="1">
    <location>
        <begin position="1"/>
        <end position="18"/>
    </location>
</feature>
<comment type="caution">
    <text evidence="2">The sequence shown here is derived from an EMBL/GenBank/DDBJ whole genome shotgun (WGS) entry which is preliminary data.</text>
</comment>